<reference evidence="2 3" key="1">
    <citation type="submission" date="2016-03" db="EMBL/GenBank/DDBJ databases">
        <title>Whole genome sequencing of Grifola frondosa 9006-11.</title>
        <authorList>
            <person name="Min B."/>
            <person name="Park H."/>
            <person name="Kim J.-G."/>
            <person name="Cho H."/>
            <person name="Oh Y.-L."/>
            <person name="Kong W.-S."/>
            <person name="Choi I.-G."/>
        </authorList>
    </citation>
    <scope>NUCLEOTIDE SEQUENCE [LARGE SCALE GENOMIC DNA]</scope>
    <source>
        <strain evidence="2 3">9006-11</strain>
    </source>
</reference>
<dbReference type="InterPro" id="IPR029058">
    <property type="entry name" value="AB_hydrolase_fold"/>
</dbReference>
<dbReference type="Proteomes" id="UP000092993">
    <property type="component" value="Unassembled WGS sequence"/>
</dbReference>
<dbReference type="OrthoDB" id="94039at2759"/>
<dbReference type="PANTHER" id="PTHR43798">
    <property type="entry name" value="MONOACYLGLYCEROL LIPASE"/>
    <property type="match status" value="1"/>
</dbReference>
<evidence type="ECO:0000259" key="1">
    <source>
        <dbReference type="Pfam" id="PF12697"/>
    </source>
</evidence>
<dbReference type="InterPro" id="IPR050266">
    <property type="entry name" value="AB_hydrolase_sf"/>
</dbReference>
<evidence type="ECO:0000313" key="2">
    <source>
        <dbReference type="EMBL" id="OBZ69359.1"/>
    </source>
</evidence>
<dbReference type="OMA" id="WISVERW"/>
<dbReference type="GO" id="GO:0016020">
    <property type="term" value="C:membrane"/>
    <property type="evidence" value="ECO:0007669"/>
    <property type="project" value="TreeGrafter"/>
</dbReference>
<dbReference type="InterPro" id="IPR000073">
    <property type="entry name" value="AB_hydrolase_1"/>
</dbReference>
<evidence type="ECO:0000313" key="3">
    <source>
        <dbReference type="Proteomes" id="UP000092993"/>
    </source>
</evidence>
<gene>
    <name evidence="2" type="primary">LPX1_1</name>
    <name evidence="2" type="ORF">A0H81_10635</name>
</gene>
<accession>A0A1C7LZC1</accession>
<protein>
    <submittedName>
        <fullName evidence="2">Peroxisomal membrane protein LPX1</fullName>
    </submittedName>
</protein>
<dbReference type="PANTHER" id="PTHR43798:SF33">
    <property type="entry name" value="HYDROLASE, PUTATIVE (AFU_ORTHOLOGUE AFUA_2G14860)-RELATED"/>
    <property type="match status" value="1"/>
</dbReference>
<proteinExistence type="predicted"/>
<dbReference type="AlphaFoldDB" id="A0A1C7LZC1"/>
<name>A0A1C7LZC1_GRIFR</name>
<feature type="domain" description="AB hydrolase-1" evidence="1">
    <location>
        <begin position="29"/>
        <end position="314"/>
    </location>
</feature>
<dbReference type="EMBL" id="LUGG01000017">
    <property type="protein sequence ID" value="OBZ69359.1"/>
    <property type="molecule type" value="Genomic_DNA"/>
</dbReference>
<keyword evidence="3" id="KW-1185">Reference proteome</keyword>
<organism evidence="2 3">
    <name type="scientific">Grifola frondosa</name>
    <name type="common">Maitake</name>
    <name type="synonym">Polyporus frondosus</name>
    <dbReference type="NCBI Taxonomy" id="5627"/>
    <lineage>
        <taxon>Eukaryota</taxon>
        <taxon>Fungi</taxon>
        <taxon>Dikarya</taxon>
        <taxon>Basidiomycota</taxon>
        <taxon>Agaricomycotina</taxon>
        <taxon>Agaricomycetes</taxon>
        <taxon>Polyporales</taxon>
        <taxon>Grifolaceae</taxon>
        <taxon>Grifola</taxon>
    </lineage>
</organism>
<dbReference type="Gene3D" id="3.40.50.1820">
    <property type="entry name" value="alpha/beta hydrolase"/>
    <property type="match status" value="1"/>
</dbReference>
<sequence>MRPNRREVLWTIANRYVNTDQQKTTGLTLVFLHGIGAHKETWTPVIQCLVLEIAASSSPLYVNEIWAMDCVQHGDSGLLNEASLGDTFDCADYARDLTNFLLHYLPEDTSPARRISTNLFRLPESVTDRRKIHRFSNRTVVGVGHSVGACSLINPAVEYPALLSSLVLVESMTIPEYVKYIDGHRKNEAMCLRRRWLWDSIEDATRDIHKSGYYRSWDPKCLQQFLKYAIIRTSDGKFRLKTHPYFESLMMYERLMVYEAWELLDKINPSITMHWVWGGKSERAGGPVIQITYRRKGNCSNDVHPNVGHLLPQEIPDLLGMDIFRFLCSRYCERGSRL</sequence>
<comment type="caution">
    <text evidence="2">The sequence shown here is derived from an EMBL/GenBank/DDBJ whole genome shotgun (WGS) entry which is preliminary data.</text>
</comment>
<dbReference type="SUPFAM" id="SSF53474">
    <property type="entry name" value="alpha/beta-Hydrolases"/>
    <property type="match status" value="1"/>
</dbReference>
<dbReference type="Pfam" id="PF12697">
    <property type="entry name" value="Abhydrolase_6"/>
    <property type="match status" value="1"/>
</dbReference>